<protein>
    <recommendedName>
        <fullName evidence="4">Transmembrane protein</fullName>
    </recommendedName>
</protein>
<proteinExistence type="predicted"/>
<evidence type="ECO:0008006" key="4">
    <source>
        <dbReference type="Google" id="ProtNLM"/>
    </source>
</evidence>
<keyword evidence="1" id="KW-1133">Transmembrane helix</keyword>
<organism evidence="2 3">
    <name type="scientific">Aspergillus taichungensis</name>
    <dbReference type="NCBI Taxonomy" id="482145"/>
    <lineage>
        <taxon>Eukaryota</taxon>
        <taxon>Fungi</taxon>
        <taxon>Dikarya</taxon>
        <taxon>Ascomycota</taxon>
        <taxon>Pezizomycotina</taxon>
        <taxon>Eurotiomycetes</taxon>
        <taxon>Eurotiomycetidae</taxon>
        <taxon>Eurotiales</taxon>
        <taxon>Aspergillaceae</taxon>
        <taxon>Aspergillus</taxon>
        <taxon>Aspergillus subgen. Circumdati</taxon>
    </lineage>
</organism>
<evidence type="ECO:0000256" key="1">
    <source>
        <dbReference type="SAM" id="Phobius"/>
    </source>
</evidence>
<sequence>MSVCTLSSSHPRPAVRTGISPVFCALFPLFPFSFMIGLVSLVWEIGWMADDTMGARIPLGLVFFLFLFLPWIGVWFFFLSLMLIL</sequence>
<feature type="transmembrane region" description="Helical" evidence="1">
    <location>
        <begin position="63"/>
        <end position="84"/>
    </location>
</feature>
<keyword evidence="1" id="KW-0812">Transmembrane</keyword>
<dbReference type="Proteomes" id="UP000235023">
    <property type="component" value="Unassembled WGS sequence"/>
</dbReference>
<accession>A0A2J5I2M7</accession>
<keyword evidence="3" id="KW-1185">Reference proteome</keyword>
<keyword evidence="1" id="KW-0472">Membrane</keyword>
<feature type="transmembrane region" description="Helical" evidence="1">
    <location>
        <begin position="21"/>
        <end position="43"/>
    </location>
</feature>
<reference evidence="3" key="1">
    <citation type="submission" date="2017-12" db="EMBL/GenBank/DDBJ databases">
        <authorList>
            <consortium name="DOE Joint Genome Institute"/>
            <person name="Mondo S.J."/>
            <person name="Kjaerbolling I."/>
            <person name="Vesth T.C."/>
            <person name="Frisvad J.C."/>
            <person name="Nybo J.L."/>
            <person name="Theobald S."/>
            <person name="Kuo A."/>
            <person name="Bowyer P."/>
            <person name="Matsuda Y."/>
            <person name="Lyhne E.K."/>
            <person name="Kogle M.E."/>
            <person name="Clum A."/>
            <person name="Lipzen A."/>
            <person name="Salamov A."/>
            <person name="Ngan C.Y."/>
            <person name="Daum C."/>
            <person name="Chiniquy J."/>
            <person name="Barry K."/>
            <person name="LaButti K."/>
            <person name="Haridas S."/>
            <person name="Simmons B.A."/>
            <person name="Magnuson J.K."/>
            <person name="Mortensen U.H."/>
            <person name="Larsen T.O."/>
            <person name="Grigoriev I.V."/>
            <person name="Baker S.E."/>
            <person name="Andersen M.R."/>
            <person name="Nordberg H.P."/>
            <person name="Cantor M.N."/>
            <person name="Hua S.X."/>
        </authorList>
    </citation>
    <scope>NUCLEOTIDE SEQUENCE [LARGE SCALE GENOMIC DNA]</scope>
    <source>
        <strain evidence="3">IBT 19404</strain>
    </source>
</reference>
<dbReference type="EMBL" id="KZ559514">
    <property type="protein sequence ID" value="PLN84083.1"/>
    <property type="molecule type" value="Genomic_DNA"/>
</dbReference>
<evidence type="ECO:0000313" key="2">
    <source>
        <dbReference type="EMBL" id="PLN84083.1"/>
    </source>
</evidence>
<dbReference type="AlphaFoldDB" id="A0A2J5I2M7"/>
<gene>
    <name evidence="2" type="ORF">BDW42DRAFT_53270</name>
</gene>
<name>A0A2J5I2M7_9EURO</name>
<evidence type="ECO:0000313" key="3">
    <source>
        <dbReference type="Proteomes" id="UP000235023"/>
    </source>
</evidence>